<name>A0A7S1CY39_CYCTE</name>
<organism evidence="7">
    <name type="scientific">Cyclophora tenuis</name>
    <name type="common">Marine diatom</name>
    <dbReference type="NCBI Taxonomy" id="216820"/>
    <lineage>
        <taxon>Eukaryota</taxon>
        <taxon>Sar</taxon>
        <taxon>Stramenopiles</taxon>
        <taxon>Ochrophyta</taxon>
        <taxon>Bacillariophyta</taxon>
        <taxon>Fragilariophyceae</taxon>
        <taxon>Fragilariophycidae</taxon>
        <taxon>Cyclophorales</taxon>
        <taxon>Cyclophoraceae</taxon>
        <taxon>Cyclophora</taxon>
    </lineage>
</organism>
<dbReference type="AlphaFoldDB" id="A0A7S1CY39"/>
<proteinExistence type="predicted"/>
<dbReference type="GO" id="GO:0016020">
    <property type="term" value="C:membrane"/>
    <property type="evidence" value="ECO:0007669"/>
    <property type="project" value="UniProtKB-SubCell"/>
</dbReference>
<feature type="region of interest" description="Disordered" evidence="5">
    <location>
        <begin position="316"/>
        <end position="339"/>
    </location>
</feature>
<dbReference type="Pfam" id="PF05277">
    <property type="entry name" value="DUF726"/>
    <property type="match status" value="3"/>
</dbReference>
<keyword evidence="4 6" id="KW-0472">Membrane</keyword>
<evidence type="ECO:0000256" key="4">
    <source>
        <dbReference type="ARBA" id="ARBA00023136"/>
    </source>
</evidence>
<reference evidence="7" key="1">
    <citation type="submission" date="2021-01" db="EMBL/GenBank/DDBJ databases">
        <authorList>
            <person name="Corre E."/>
            <person name="Pelletier E."/>
            <person name="Niang G."/>
            <person name="Scheremetjew M."/>
            <person name="Finn R."/>
            <person name="Kale V."/>
            <person name="Holt S."/>
            <person name="Cochrane G."/>
            <person name="Meng A."/>
            <person name="Brown T."/>
            <person name="Cohen L."/>
        </authorList>
    </citation>
    <scope>NUCLEOTIDE SEQUENCE</scope>
    <source>
        <strain evidence="7">ECT3854</strain>
    </source>
</reference>
<feature type="transmembrane region" description="Helical" evidence="6">
    <location>
        <begin position="111"/>
        <end position="138"/>
    </location>
</feature>
<gene>
    <name evidence="7" type="ORF">CTEN0397_LOCUS3178</name>
</gene>
<keyword evidence="2 6" id="KW-0812">Transmembrane</keyword>
<comment type="subcellular location">
    <subcellularLocation>
        <location evidence="1">Membrane</location>
        <topology evidence="1">Multi-pass membrane protein</topology>
    </subcellularLocation>
</comment>
<keyword evidence="3 6" id="KW-1133">Transmembrane helix</keyword>
<dbReference type="PANTHER" id="PTHR17920">
    <property type="entry name" value="TRANSMEMBRANE AND COILED-COIL DOMAIN-CONTAINING PROTEIN 4 TMCO4"/>
    <property type="match status" value="1"/>
</dbReference>
<evidence type="ECO:0000256" key="3">
    <source>
        <dbReference type="ARBA" id="ARBA00022989"/>
    </source>
</evidence>
<protein>
    <recommendedName>
        <fullName evidence="8">DUF726 domain-containing protein</fullName>
    </recommendedName>
</protein>
<evidence type="ECO:0008006" key="8">
    <source>
        <dbReference type="Google" id="ProtNLM"/>
    </source>
</evidence>
<evidence type="ECO:0000313" key="7">
    <source>
        <dbReference type="EMBL" id="CAD8932154.1"/>
    </source>
</evidence>
<evidence type="ECO:0000256" key="6">
    <source>
        <dbReference type="SAM" id="Phobius"/>
    </source>
</evidence>
<evidence type="ECO:0000256" key="5">
    <source>
        <dbReference type="SAM" id="MobiDB-lite"/>
    </source>
</evidence>
<feature type="transmembrane region" description="Helical" evidence="6">
    <location>
        <begin position="80"/>
        <end position="105"/>
    </location>
</feature>
<evidence type="ECO:0000256" key="2">
    <source>
        <dbReference type="ARBA" id="ARBA00022692"/>
    </source>
</evidence>
<sequence length="650" mass="71840">MEKESEAISSDDPWTKLEMVEFATRKFEALEHGLATKILELSAAQTGKARRGRALKKSSSKRGITREQVIRGLKVGSAGVVAGTLFAVSGGLAAPAIATGLAALAGSSATAATVLALTTTTAAISSIFGVGGAGLAAYKMHRRQVGLTDFEFQKESGADRSNRTDDEEVEPQMEPELFTTICMSGWLRDERDFQRPWGVSPWNPPILDKKELLERFYAVYKPDNIARCPKILANWKGEEEKLWGLLEEKYGRDPDNLFPLEDGPRVRAKLTLDQRELLDKLFVELGYAPPAEGKKENGSAMDKLRAGWKNRFHKTADVDPDMEVSGDAETNHQSGPEPRGQAVLDAITADLPAENTDDSGAAKDEEDIPSHIQTVWDYQATYGGELYTVRWESSMILALCNSVEDLAMEVVTNTTTQLLKQTVFATLVAAVAVPTILVKLTDLIDGSWTIAIERSDEAGRELAKSLLFSRAGHRPVTLVGYSMGARAIYSCLKELAKYQEKWETMREKAAKEEEMNKKRGKSSRTKTDDEMVNMREPASVVEDVILMGLPNHLSLKSWKACRQVVSGRLVNCYSKKDMILTLMFQYKRLRVAWKPVCGTCAVKVPGVENVDVSSIITSHQKYCYYAGEILKQVRHGQPIRGPVVTRVAKD</sequence>
<dbReference type="InterPro" id="IPR007941">
    <property type="entry name" value="DUF726"/>
</dbReference>
<feature type="region of interest" description="Disordered" evidence="5">
    <location>
        <begin position="509"/>
        <end position="529"/>
    </location>
</feature>
<dbReference type="PANTHER" id="PTHR17920:SF3">
    <property type="entry name" value="TRANSMEMBRANE AND COILED-COIL DOMAIN-CONTAINING PROTEIN 4"/>
    <property type="match status" value="1"/>
</dbReference>
<evidence type="ECO:0000256" key="1">
    <source>
        <dbReference type="ARBA" id="ARBA00004141"/>
    </source>
</evidence>
<dbReference type="EMBL" id="HBFW01004943">
    <property type="protein sequence ID" value="CAD8932154.1"/>
    <property type="molecule type" value="Transcribed_RNA"/>
</dbReference>
<accession>A0A7S1CY39</accession>